<keyword evidence="3" id="KW-0342">GTP-binding</keyword>
<dbReference type="Proteomes" id="UP000314981">
    <property type="component" value="Chromosome 4"/>
</dbReference>
<feature type="region of interest" description="Disordered" evidence="4">
    <location>
        <begin position="107"/>
        <end position="126"/>
    </location>
</feature>
<organism evidence="6 7">
    <name type="scientific">Bos indicus x Bos taurus</name>
    <name type="common">Hybrid cattle</name>
    <dbReference type="NCBI Taxonomy" id="30522"/>
    <lineage>
        <taxon>Eukaryota</taxon>
        <taxon>Metazoa</taxon>
        <taxon>Chordata</taxon>
        <taxon>Craniata</taxon>
        <taxon>Vertebrata</taxon>
        <taxon>Euteleostomi</taxon>
        <taxon>Mammalia</taxon>
        <taxon>Eutheria</taxon>
        <taxon>Laurasiatheria</taxon>
        <taxon>Artiodactyla</taxon>
        <taxon>Ruminantia</taxon>
        <taxon>Pecora</taxon>
        <taxon>Bovidae</taxon>
        <taxon>Bovinae</taxon>
        <taxon>Bos</taxon>
    </lineage>
</organism>
<reference evidence="6" key="2">
    <citation type="submission" date="2025-08" db="UniProtKB">
        <authorList>
            <consortium name="Ensembl"/>
        </authorList>
    </citation>
    <scope>IDENTIFICATION</scope>
</reference>
<dbReference type="Gene3D" id="3.40.50.300">
    <property type="entry name" value="P-loop containing nucleotide triphosphate hydrolases"/>
    <property type="match status" value="1"/>
</dbReference>
<accession>A0A4W2D4I0</accession>
<sequence length="415" mass="44774">MDCSLPGSSVHGVFQVRILERGATRAADKCSLQSFLSGWPCWGAPPTSSSLFSGLKAALSNAALELSVRITYTEKIPAMSSVCVYVWGTVTDLLHSACSVLALSGDTESSGEHTAPGEARHGHSSCCTDSRAIEEEEFEILLSDEPEEGASQDPSPDRSGGLWGDEGTPQTLRLILVGKSGSGKSATGNSILGRRVFESKLSARPVTQAFQQGRRAWEGRELQVIDTPDILSPWAAGLPATAQGVGLEAGAGSPPEPYAVLLVTQLGRFTEEDQQVARRLEEVFGKGILARTVLVFTRKEDLDGGSLETYLEKTDNQALAKLHKDCSRRHCGFNNKGDGAEQEAQLRELMRHVERVPAFSSPAAPQSCAAPRESWGLWWLGAKEGRRDQAWLWGLHRILKDPEQAGCQLPLSALI</sequence>
<evidence type="ECO:0000313" key="6">
    <source>
        <dbReference type="Ensembl" id="ENSBIXP00000020753.1"/>
    </source>
</evidence>
<dbReference type="OMA" id="KVEAILW"/>
<reference evidence="6" key="3">
    <citation type="submission" date="2025-09" db="UniProtKB">
        <authorList>
            <consortium name="Ensembl"/>
        </authorList>
    </citation>
    <scope>IDENTIFICATION</scope>
</reference>
<dbReference type="PROSITE" id="PS51720">
    <property type="entry name" value="G_AIG1"/>
    <property type="match status" value="1"/>
</dbReference>
<dbReference type="AlphaFoldDB" id="A0A4W2D4I0"/>
<dbReference type="GO" id="GO:0005525">
    <property type="term" value="F:GTP binding"/>
    <property type="evidence" value="ECO:0007669"/>
    <property type="project" value="UniProtKB-KW"/>
</dbReference>
<dbReference type="FunFam" id="3.40.50.300:FF:000366">
    <property type="entry name" value="GTPase, IMAP family member 2"/>
    <property type="match status" value="1"/>
</dbReference>
<name>A0A4W2D4I0_BOBOX</name>
<dbReference type="Pfam" id="PF04548">
    <property type="entry name" value="AIG1"/>
    <property type="match status" value="1"/>
</dbReference>
<evidence type="ECO:0000313" key="7">
    <source>
        <dbReference type="Proteomes" id="UP000314981"/>
    </source>
</evidence>
<dbReference type="InterPro" id="IPR027417">
    <property type="entry name" value="P-loop_NTPase"/>
</dbReference>
<evidence type="ECO:0000256" key="1">
    <source>
        <dbReference type="ARBA" id="ARBA00008535"/>
    </source>
</evidence>
<dbReference type="SUPFAM" id="SSF52540">
    <property type="entry name" value="P-loop containing nucleoside triphosphate hydrolases"/>
    <property type="match status" value="1"/>
</dbReference>
<dbReference type="CDD" id="cd01852">
    <property type="entry name" value="AIG1"/>
    <property type="match status" value="1"/>
</dbReference>
<reference evidence="6 7" key="1">
    <citation type="submission" date="2018-11" db="EMBL/GenBank/DDBJ databases">
        <title>Haplotype-resolved cattle genomes.</title>
        <authorList>
            <person name="Low W.Y."/>
            <person name="Tearle R."/>
            <person name="Bickhart D.M."/>
            <person name="Rosen B.D."/>
            <person name="Koren S."/>
            <person name="Rhie A."/>
            <person name="Hiendleder S."/>
            <person name="Phillippy A.M."/>
            <person name="Smith T.P.L."/>
            <person name="Williams J.L."/>
        </authorList>
    </citation>
    <scope>NUCLEOTIDE SEQUENCE [LARGE SCALE GENOMIC DNA]</scope>
</reference>
<evidence type="ECO:0000256" key="3">
    <source>
        <dbReference type="ARBA" id="ARBA00023134"/>
    </source>
</evidence>
<dbReference type="Ensembl" id="ENSBIXT00000034999.1">
    <property type="protein sequence ID" value="ENSBIXP00000020753.1"/>
    <property type="gene ID" value="ENSBIXG00000004792.1"/>
</dbReference>
<dbReference type="InterPro" id="IPR006703">
    <property type="entry name" value="G_AIG1"/>
</dbReference>
<dbReference type="GO" id="GO:0005829">
    <property type="term" value="C:cytosol"/>
    <property type="evidence" value="ECO:0007669"/>
    <property type="project" value="TreeGrafter"/>
</dbReference>
<proteinExistence type="inferred from homology"/>
<feature type="domain" description="AIG1-type G" evidence="5">
    <location>
        <begin position="169"/>
        <end position="368"/>
    </location>
</feature>
<comment type="similarity">
    <text evidence="1">Belongs to the TRAFAC class TrmE-Era-EngA-EngB-Septin-like GTPase superfamily. AIG1/Toc34/Toc159-like paraseptin GTPase family. IAN subfamily.</text>
</comment>
<feature type="region of interest" description="Disordered" evidence="4">
    <location>
        <begin position="143"/>
        <end position="165"/>
    </location>
</feature>
<dbReference type="InterPro" id="IPR045058">
    <property type="entry name" value="GIMA/IAN/Toc"/>
</dbReference>
<dbReference type="STRING" id="30522.A0A4W2D4I0"/>
<dbReference type="PANTHER" id="PTHR10903">
    <property type="entry name" value="GTPASE, IMAP FAMILY MEMBER-RELATED"/>
    <property type="match status" value="1"/>
</dbReference>
<keyword evidence="2" id="KW-0547">Nucleotide-binding</keyword>
<keyword evidence="7" id="KW-1185">Reference proteome</keyword>
<evidence type="ECO:0000259" key="5">
    <source>
        <dbReference type="PROSITE" id="PS51720"/>
    </source>
</evidence>
<evidence type="ECO:0000256" key="2">
    <source>
        <dbReference type="ARBA" id="ARBA00022741"/>
    </source>
</evidence>
<evidence type="ECO:0000256" key="4">
    <source>
        <dbReference type="SAM" id="MobiDB-lite"/>
    </source>
</evidence>
<dbReference type="PANTHER" id="PTHR10903:SF144">
    <property type="entry name" value="GTPASE IMAP FAMILY MEMBER 6"/>
    <property type="match status" value="1"/>
</dbReference>
<protein>
    <recommendedName>
        <fullName evidence="5">AIG1-type G domain-containing protein</fullName>
    </recommendedName>
</protein>